<dbReference type="PRINTS" id="PR01179">
    <property type="entry name" value="ODADCRBXLASE"/>
</dbReference>
<dbReference type="CDD" id="cd00622">
    <property type="entry name" value="PLPDE_III_ODC"/>
    <property type="match status" value="1"/>
</dbReference>
<accession>A0A6M2DSV2</accession>
<dbReference type="PRINTS" id="PR01182">
    <property type="entry name" value="ORNDCRBXLASE"/>
</dbReference>
<dbReference type="FunFam" id="3.20.20.10:FF:000005">
    <property type="entry name" value="Ornithine decarboxylase"/>
    <property type="match status" value="1"/>
</dbReference>
<dbReference type="GO" id="GO:0004586">
    <property type="term" value="F:ornithine decarboxylase activity"/>
    <property type="evidence" value="ECO:0007669"/>
    <property type="project" value="UniProtKB-EC"/>
</dbReference>
<feature type="modified residue" description="N6-(pyridoxal phosphate)lysine" evidence="11">
    <location>
        <position position="69"/>
    </location>
</feature>
<keyword evidence="5" id="KW-0456">Lyase</keyword>
<evidence type="ECO:0000256" key="9">
    <source>
        <dbReference type="ARBA" id="ARBA00046672"/>
    </source>
</evidence>
<dbReference type="Pfam" id="PF00278">
    <property type="entry name" value="Orn_DAP_Arg_deC"/>
    <property type="match status" value="1"/>
</dbReference>
<dbReference type="InterPro" id="IPR022644">
    <property type="entry name" value="De-COase2_N"/>
</dbReference>
<comment type="function">
    <text evidence="8">Catalyzes the first and rate-limiting step of polyamine biosynthesis that converts ornithine into putrescine, which is the precursor for the polyamines, spermidine and spermine. Polyamines are essential for cell proliferation and are implicated in cellular processes, ranging from DNA replication to apoptosis.</text>
</comment>
<evidence type="ECO:0000256" key="5">
    <source>
        <dbReference type="ARBA" id="ARBA00023239"/>
    </source>
</evidence>
<dbReference type="InterPro" id="IPR029066">
    <property type="entry name" value="PLP-binding_barrel"/>
</dbReference>
<evidence type="ECO:0000256" key="1">
    <source>
        <dbReference type="ARBA" id="ARBA00001933"/>
    </source>
</evidence>
<evidence type="ECO:0000256" key="4">
    <source>
        <dbReference type="ARBA" id="ARBA00023115"/>
    </source>
</evidence>
<proteinExistence type="inferred from homology"/>
<dbReference type="Gene3D" id="2.40.37.10">
    <property type="entry name" value="Lyase, Ornithine Decarboxylase, Chain A, domain 1"/>
    <property type="match status" value="1"/>
</dbReference>
<evidence type="ECO:0000313" key="15">
    <source>
        <dbReference type="EMBL" id="NOV48670.1"/>
    </source>
</evidence>
<dbReference type="EC" id="4.1.1.17" evidence="7"/>
<feature type="domain" description="Orn/DAP/Arg decarboxylase 2 N-terminal" evidence="14">
    <location>
        <begin position="46"/>
        <end position="279"/>
    </location>
</feature>
<evidence type="ECO:0000256" key="8">
    <source>
        <dbReference type="ARBA" id="ARBA00037173"/>
    </source>
</evidence>
<dbReference type="Pfam" id="PF02784">
    <property type="entry name" value="Orn_Arg_deC_N"/>
    <property type="match status" value="1"/>
</dbReference>
<protein>
    <recommendedName>
        <fullName evidence="7">ornithine decarboxylase</fullName>
        <ecNumber evidence="7">4.1.1.17</ecNumber>
    </recommendedName>
</protein>
<sequence length="458" mass="50648">MKLIEENERVHVLNQATVDTWSIAREIAAASTAADQEEAFYVCDIGDIVKKYQLWKEHMPRVKPFYAVKCNDSPIVLDVLAALGTGFDCASKMEINKVLPMGIRPEDIVFANPSKPASHIRHAASTGVAKMTFDNEYELHKIKKFYPNARLIIRIRCDSEVAQCQLGMKFGCDAIHEAPRLIACARELGLELIGVSFHVGSGCGDPPVFRRAISAARTLFDYAKTLGYRFDLLDIGGGYPGNSGTSINAIAEVVNCALGDFFPDPDITVIAEPGRYFVASAYTLTCNVHSKREIFNPKDGSLKHTMYYLNDGVYGSFNCLLYDHQHVTAIPFKENYSDKLLSSSLWGPTCDGLDQIADDILLPDLNIGDWVGFGDMGAYTLPVASPFNGFPIPKVYIIASQETWKMLKDLLPMTEDHFKHGTVIHSMNSYGAKTTIVTQAKSLDTITRDIALNIQVQV</sequence>
<comment type="catalytic activity">
    <reaction evidence="10">
        <text>L-ornithine + H(+) = putrescine + CO2</text>
        <dbReference type="Rhea" id="RHEA:22964"/>
        <dbReference type="ChEBI" id="CHEBI:15378"/>
        <dbReference type="ChEBI" id="CHEBI:16526"/>
        <dbReference type="ChEBI" id="CHEBI:46911"/>
        <dbReference type="ChEBI" id="CHEBI:326268"/>
        <dbReference type="EC" id="4.1.1.17"/>
    </reaction>
</comment>
<dbReference type="SUPFAM" id="SSF50621">
    <property type="entry name" value="Alanine racemase C-terminal domain-like"/>
    <property type="match status" value="1"/>
</dbReference>
<evidence type="ECO:0000259" key="14">
    <source>
        <dbReference type="Pfam" id="PF02784"/>
    </source>
</evidence>
<comment type="subunit">
    <text evidence="9">Homodimer. Only the dimer is catalytically active, as the active sites are constructed of residues from both monomers.</text>
</comment>
<keyword evidence="3 11" id="KW-0663">Pyridoxal phosphate</keyword>
<evidence type="ECO:0000256" key="6">
    <source>
        <dbReference type="ARBA" id="ARBA00034115"/>
    </source>
</evidence>
<dbReference type="InterPro" id="IPR009006">
    <property type="entry name" value="Ala_racemase/Decarboxylase_C"/>
</dbReference>
<dbReference type="PANTHER" id="PTHR11482">
    <property type="entry name" value="ARGININE/DIAMINOPIMELATE/ORNITHINE DECARBOXYLASE"/>
    <property type="match status" value="1"/>
</dbReference>
<evidence type="ECO:0000256" key="7">
    <source>
        <dbReference type="ARBA" id="ARBA00034138"/>
    </source>
</evidence>
<dbReference type="InterPro" id="IPR000183">
    <property type="entry name" value="Orn/DAP/Arg_de-COase"/>
</dbReference>
<organism evidence="15">
    <name type="scientific">Xenopsylla cheopis</name>
    <name type="common">Oriental rat flea</name>
    <name type="synonym">Pulex cheopis</name>
    <dbReference type="NCBI Taxonomy" id="163159"/>
    <lineage>
        <taxon>Eukaryota</taxon>
        <taxon>Metazoa</taxon>
        <taxon>Ecdysozoa</taxon>
        <taxon>Arthropoda</taxon>
        <taxon>Hexapoda</taxon>
        <taxon>Insecta</taxon>
        <taxon>Pterygota</taxon>
        <taxon>Neoptera</taxon>
        <taxon>Endopterygota</taxon>
        <taxon>Siphonaptera</taxon>
        <taxon>Pulicidae</taxon>
        <taxon>Xenopsyllinae</taxon>
        <taxon>Xenopsylla</taxon>
    </lineage>
</organism>
<feature type="domain" description="Orn/DAP/Arg decarboxylase 2 C-terminal" evidence="13">
    <location>
        <begin position="40"/>
        <end position="377"/>
    </location>
</feature>
<name>A0A6M2DSV2_XENCH</name>
<evidence type="ECO:0000256" key="12">
    <source>
        <dbReference type="RuleBase" id="RU003737"/>
    </source>
</evidence>
<keyword evidence="4" id="KW-0620">Polyamine biosynthesis</keyword>
<evidence type="ECO:0000259" key="13">
    <source>
        <dbReference type="Pfam" id="PF00278"/>
    </source>
</evidence>
<dbReference type="InterPro" id="IPR022643">
    <property type="entry name" value="De-COase2_C"/>
</dbReference>
<dbReference type="PANTHER" id="PTHR11482:SF6">
    <property type="entry name" value="ORNITHINE DECARBOXYLASE 1-RELATED"/>
    <property type="match status" value="1"/>
</dbReference>
<dbReference type="Gene3D" id="3.20.20.10">
    <property type="entry name" value="Alanine racemase"/>
    <property type="match status" value="1"/>
</dbReference>
<dbReference type="InterPro" id="IPR022653">
    <property type="entry name" value="De-COase2_pyr-phos_BS"/>
</dbReference>
<dbReference type="EMBL" id="GIIL01004944">
    <property type="protein sequence ID" value="NOV48670.1"/>
    <property type="molecule type" value="Transcribed_RNA"/>
</dbReference>
<dbReference type="GO" id="GO:0033387">
    <property type="term" value="P:putrescine biosynthetic process from arginine, via ornithine"/>
    <property type="evidence" value="ECO:0007669"/>
    <property type="project" value="TreeGrafter"/>
</dbReference>
<dbReference type="InterPro" id="IPR002433">
    <property type="entry name" value="Orn_de-COase"/>
</dbReference>
<dbReference type="AlphaFoldDB" id="A0A6M2DSV2"/>
<reference evidence="15" key="1">
    <citation type="submission" date="2020-03" db="EMBL/GenBank/DDBJ databases">
        <title>Transcriptomic Profiling of the Digestive Tract of the Rat Flea, Xenopsylla cheopis, Following Blood Feeding and Infection with Yersinia pestis.</title>
        <authorList>
            <person name="Bland D.M."/>
            <person name="Martens C.A."/>
            <person name="Virtaneva K."/>
            <person name="Kanakabandi K."/>
            <person name="Long D."/>
            <person name="Rosenke R."/>
            <person name="Saturday G.A."/>
            <person name="Hoyt F.H."/>
            <person name="Bruno D.P."/>
            <person name="Ribeiro J.M.C."/>
            <person name="Hinnebusch J."/>
        </authorList>
    </citation>
    <scope>NUCLEOTIDE SEQUENCE</scope>
</reference>
<feature type="active site" description="Proton donor" evidence="11">
    <location>
        <position position="350"/>
    </location>
</feature>
<evidence type="ECO:0000256" key="2">
    <source>
        <dbReference type="ARBA" id="ARBA00008872"/>
    </source>
</evidence>
<dbReference type="PROSITE" id="PS00878">
    <property type="entry name" value="ODR_DC_2_1"/>
    <property type="match status" value="1"/>
</dbReference>
<comment type="similarity">
    <text evidence="2 12">Belongs to the Orn/Lys/Arg decarboxylase class-II family.</text>
</comment>
<comment type="pathway">
    <text evidence="6">Amine and polyamine biosynthesis; putrescine biosynthesis via L-ornithine pathway; putrescine from L-ornithine: step 1/1.</text>
</comment>
<evidence type="ECO:0000256" key="11">
    <source>
        <dbReference type="PIRSR" id="PIRSR600183-50"/>
    </source>
</evidence>
<evidence type="ECO:0000256" key="10">
    <source>
        <dbReference type="ARBA" id="ARBA00049127"/>
    </source>
</evidence>
<evidence type="ECO:0000256" key="3">
    <source>
        <dbReference type="ARBA" id="ARBA00022898"/>
    </source>
</evidence>
<dbReference type="SUPFAM" id="SSF51419">
    <property type="entry name" value="PLP-binding barrel"/>
    <property type="match status" value="1"/>
</dbReference>
<dbReference type="GO" id="GO:0005737">
    <property type="term" value="C:cytoplasm"/>
    <property type="evidence" value="ECO:0007669"/>
    <property type="project" value="TreeGrafter"/>
</dbReference>
<comment type="cofactor">
    <cofactor evidence="1 11">
        <name>pyridoxal 5'-phosphate</name>
        <dbReference type="ChEBI" id="CHEBI:597326"/>
    </cofactor>
</comment>